<evidence type="ECO:0000256" key="4">
    <source>
        <dbReference type="ARBA" id="ARBA00023274"/>
    </source>
</evidence>
<comment type="subunit">
    <text evidence="5">Part of the 50S ribosomal subunit; part of the 5S rRNA/L5/L18/L25 subcomplex. Contacts the 5S rRNA. Binds to the 5S rRNA independently of L5 and L18.</text>
</comment>
<dbReference type="PANTHER" id="PTHR33284:SF1">
    <property type="entry name" value="RIBOSOMAL PROTEIN L25_GLN-TRNA SYNTHETASE, ANTI-CODON-BINDING DOMAIN-CONTAINING PROTEIN"/>
    <property type="match status" value="1"/>
</dbReference>
<dbReference type="Proteomes" id="UP000594688">
    <property type="component" value="Chromosome"/>
</dbReference>
<dbReference type="SUPFAM" id="SSF50715">
    <property type="entry name" value="Ribosomal protein L25-like"/>
    <property type="match status" value="1"/>
</dbReference>
<dbReference type="PANTHER" id="PTHR33284">
    <property type="entry name" value="RIBOSOMAL PROTEIN L25/GLN-TRNA SYNTHETASE, ANTI-CODON-BINDING DOMAIN-CONTAINING PROTEIN"/>
    <property type="match status" value="1"/>
</dbReference>
<keyword evidence="2 5" id="KW-0694">RNA-binding</keyword>
<dbReference type="Gene3D" id="2.40.240.10">
    <property type="entry name" value="Ribosomal Protein L25, Chain P"/>
    <property type="match status" value="1"/>
</dbReference>
<evidence type="ECO:0000259" key="8">
    <source>
        <dbReference type="Pfam" id="PF14693"/>
    </source>
</evidence>
<evidence type="ECO:0000256" key="1">
    <source>
        <dbReference type="ARBA" id="ARBA00022730"/>
    </source>
</evidence>
<evidence type="ECO:0000256" key="5">
    <source>
        <dbReference type="HAMAP-Rule" id="MF_01334"/>
    </source>
</evidence>
<evidence type="ECO:0000256" key="2">
    <source>
        <dbReference type="ARBA" id="ARBA00022884"/>
    </source>
</evidence>
<comment type="similarity">
    <text evidence="5">Belongs to the bacterial ribosomal protein bL25 family. CTC subfamily.</text>
</comment>
<dbReference type="GO" id="GO:0003735">
    <property type="term" value="F:structural constituent of ribosome"/>
    <property type="evidence" value="ECO:0007669"/>
    <property type="project" value="InterPro"/>
</dbReference>
<feature type="region of interest" description="Disordered" evidence="6">
    <location>
        <begin position="186"/>
        <end position="214"/>
    </location>
</feature>
<evidence type="ECO:0000313" key="10">
    <source>
        <dbReference type="Proteomes" id="UP000594688"/>
    </source>
</evidence>
<reference evidence="9 10" key="1">
    <citation type="submission" date="2020-02" db="EMBL/GenBank/DDBJ databases">
        <title>Genomic and physiological characterization of two novel Nitrospinaceae genera.</title>
        <authorList>
            <person name="Mueller A.J."/>
            <person name="Jung M.-Y."/>
            <person name="Strachan C.R."/>
            <person name="Herbold C.W."/>
            <person name="Kirkegaard R.H."/>
            <person name="Daims H."/>
        </authorList>
    </citation>
    <scope>NUCLEOTIDE SEQUENCE [LARGE SCALE GENOMIC DNA]</scope>
    <source>
        <strain evidence="9">EB</strain>
    </source>
</reference>
<dbReference type="CDD" id="cd00495">
    <property type="entry name" value="Ribosomal_L25_TL5_CTC"/>
    <property type="match status" value="1"/>
</dbReference>
<evidence type="ECO:0000256" key="3">
    <source>
        <dbReference type="ARBA" id="ARBA00022980"/>
    </source>
</evidence>
<dbReference type="KEGG" id="nli:G3M70_05515"/>
<evidence type="ECO:0000256" key="6">
    <source>
        <dbReference type="SAM" id="MobiDB-lite"/>
    </source>
</evidence>
<protein>
    <recommendedName>
        <fullName evidence="5">Large ribosomal subunit protein bL25</fullName>
    </recommendedName>
    <alternativeName>
        <fullName evidence="5">General stress protein CTC</fullName>
    </alternativeName>
</protein>
<dbReference type="InterPro" id="IPR020057">
    <property type="entry name" value="Ribosomal_bL25_b-dom"/>
</dbReference>
<gene>
    <name evidence="5" type="primary">rplY</name>
    <name evidence="5" type="synonym">ctc</name>
    <name evidence="9" type="ORF">G3M70_05515</name>
</gene>
<name>A0A7T0BUQ1_9BACT</name>
<dbReference type="Pfam" id="PF14693">
    <property type="entry name" value="Ribosomal_TL5_C"/>
    <property type="match status" value="1"/>
</dbReference>
<feature type="domain" description="Large ribosomal subunit protein bL25 L25" evidence="7">
    <location>
        <begin position="8"/>
        <end position="95"/>
    </location>
</feature>
<accession>A0A7T0BUQ1</accession>
<dbReference type="HAMAP" id="MF_01334">
    <property type="entry name" value="Ribosomal_bL25_CTC"/>
    <property type="match status" value="1"/>
</dbReference>
<evidence type="ECO:0000313" key="9">
    <source>
        <dbReference type="EMBL" id="QPJ61374.1"/>
    </source>
</evidence>
<dbReference type="InterPro" id="IPR029751">
    <property type="entry name" value="Ribosomal_L25_dom"/>
</dbReference>
<dbReference type="InterPro" id="IPR037121">
    <property type="entry name" value="Ribosomal_bL25_C"/>
</dbReference>
<dbReference type="Pfam" id="PF01386">
    <property type="entry name" value="Ribosomal_L25p"/>
    <property type="match status" value="1"/>
</dbReference>
<proteinExistence type="inferred from homology"/>
<keyword evidence="4 5" id="KW-0687">Ribonucleoprotein</keyword>
<dbReference type="InterPro" id="IPR011035">
    <property type="entry name" value="Ribosomal_bL25/Gln-tRNA_synth"/>
</dbReference>
<dbReference type="InterPro" id="IPR001021">
    <property type="entry name" value="Ribosomal_bL25_long"/>
</dbReference>
<dbReference type="EMBL" id="CP048685">
    <property type="protein sequence ID" value="QPJ61374.1"/>
    <property type="molecule type" value="Genomic_DNA"/>
</dbReference>
<dbReference type="GO" id="GO:0006412">
    <property type="term" value="P:translation"/>
    <property type="evidence" value="ECO:0007669"/>
    <property type="project" value="UniProtKB-UniRule"/>
</dbReference>
<keyword evidence="3 5" id="KW-0689">Ribosomal protein</keyword>
<keyword evidence="1 5" id="KW-0699">rRNA-binding</keyword>
<organism evidence="9 10">
    <name type="scientific">Candidatus Nitronauta litoralis</name>
    <dbReference type="NCBI Taxonomy" id="2705533"/>
    <lineage>
        <taxon>Bacteria</taxon>
        <taxon>Pseudomonadati</taxon>
        <taxon>Nitrospinota/Tectimicrobiota group</taxon>
        <taxon>Nitrospinota</taxon>
        <taxon>Nitrospinia</taxon>
        <taxon>Nitrospinales</taxon>
        <taxon>Nitrospinaceae</taxon>
        <taxon>Candidatus Nitronauta</taxon>
    </lineage>
</organism>
<dbReference type="NCBIfam" id="TIGR00731">
    <property type="entry name" value="bL25_bact_ctc"/>
    <property type="match status" value="1"/>
</dbReference>
<dbReference type="InterPro" id="IPR020930">
    <property type="entry name" value="Ribosomal_uL5_bac-type"/>
</dbReference>
<evidence type="ECO:0000259" key="7">
    <source>
        <dbReference type="Pfam" id="PF01386"/>
    </source>
</evidence>
<dbReference type="Gene3D" id="2.170.120.20">
    <property type="entry name" value="Ribosomal protein L25, beta domain"/>
    <property type="match status" value="1"/>
</dbReference>
<feature type="compositionally biased region" description="Acidic residues" evidence="6">
    <location>
        <begin position="192"/>
        <end position="203"/>
    </location>
</feature>
<comment type="function">
    <text evidence="5">This is one of the proteins that binds to the 5S RNA in the ribosome where it forms part of the central protuberance.</text>
</comment>
<dbReference type="AlphaFoldDB" id="A0A7T0BUQ1"/>
<feature type="domain" description="Large ribosomal subunit protein bL25 beta" evidence="8">
    <location>
        <begin position="104"/>
        <end position="184"/>
    </location>
</feature>
<dbReference type="InterPro" id="IPR020056">
    <property type="entry name" value="Rbsml_bL25/Gln-tRNA_synth_N"/>
</dbReference>
<dbReference type="GO" id="GO:0008097">
    <property type="term" value="F:5S rRNA binding"/>
    <property type="evidence" value="ECO:0007669"/>
    <property type="project" value="InterPro"/>
</dbReference>
<sequence>MTTFANLTGRIREERGKGPNRRIRQKGELPGVIYGAKDNVSFITNPIELNRILDKAGINTLIDLSIEGDSVPKRTVLLKEAQMHPYKDQWLHADFFEINLEEQLKVRVPIRLVGHSPAEKLGALVEHFVHELEIKCLPGDIPETIDVDMTAIQLDEVVHVSDLKVPEKSEVMDDPQTAVVSVHQVKVKEEKPAEEEGAEEEGEAPAAEEAKTES</sequence>
<dbReference type="GO" id="GO:0022625">
    <property type="term" value="C:cytosolic large ribosomal subunit"/>
    <property type="evidence" value="ECO:0007669"/>
    <property type="project" value="TreeGrafter"/>
</dbReference>